<protein>
    <recommendedName>
        <fullName evidence="2">EAL domain-containing protein</fullName>
    </recommendedName>
</protein>
<dbReference type="PANTHER" id="PTHR33121:SF79">
    <property type="entry name" value="CYCLIC DI-GMP PHOSPHODIESTERASE PDED-RELATED"/>
    <property type="match status" value="1"/>
</dbReference>
<dbReference type="InterPro" id="IPR001633">
    <property type="entry name" value="EAL_dom"/>
</dbReference>
<reference evidence="3 4" key="1">
    <citation type="submission" date="2013-02" db="EMBL/GenBank/DDBJ databases">
        <authorList>
            <person name="Genoscope - CEA"/>
        </authorList>
    </citation>
    <scope>NUCLEOTIDE SEQUENCE [LARGE SCALE GENOMIC DNA]</scope>
    <source>
        <strain evidence="3 4">STM 2683</strain>
    </source>
</reference>
<gene>
    <name evidence="3" type="ORF">MESS2_190040</name>
</gene>
<feature type="region of interest" description="Disordered" evidence="1">
    <location>
        <begin position="94"/>
        <end position="117"/>
    </location>
</feature>
<dbReference type="CDD" id="cd01948">
    <property type="entry name" value="EAL"/>
    <property type="match status" value="1"/>
</dbReference>
<dbReference type="PROSITE" id="PS50883">
    <property type="entry name" value="EAL"/>
    <property type="match status" value="1"/>
</dbReference>
<comment type="caution">
    <text evidence="3">The sequence shown here is derived from an EMBL/GenBank/DDBJ whole genome shotgun (WGS) entry which is preliminary data.</text>
</comment>
<dbReference type="PANTHER" id="PTHR33121">
    <property type="entry name" value="CYCLIC DI-GMP PHOSPHODIESTERASE PDEF"/>
    <property type="match status" value="1"/>
</dbReference>
<dbReference type="STRING" id="1297569.MESS2_190040"/>
<dbReference type="AlphaFoldDB" id="M5F2E9"/>
<evidence type="ECO:0000256" key="1">
    <source>
        <dbReference type="SAM" id="MobiDB-lite"/>
    </source>
</evidence>
<dbReference type="eggNOG" id="COG5001">
    <property type="taxonomic scope" value="Bacteria"/>
</dbReference>
<keyword evidence="4" id="KW-1185">Reference proteome</keyword>
<evidence type="ECO:0000259" key="2">
    <source>
        <dbReference type="PROSITE" id="PS50883"/>
    </source>
</evidence>
<dbReference type="Pfam" id="PF00563">
    <property type="entry name" value="EAL"/>
    <property type="match status" value="1"/>
</dbReference>
<dbReference type="InterPro" id="IPR050706">
    <property type="entry name" value="Cyclic-di-GMP_PDE-like"/>
</dbReference>
<evidence type="ECO:0000313" key="3">
    <source>
        <dbReference type="EMBL" id="CCV05971.1"/>
    </source>
</evidence>
<dbReference type="SMART" id="SM00052">
    <property type="entry name" value="EAL"/>
    <property type="match status" value="1"/>
</dbReference>
<organism evidence="3 4">
    <name type="scientific">Mesorhizobium metallidurans STM 2683</name>
    <dbReference type="NCBI Taxonomy" id="1297569"/>
    <lineage>
        <taxon>Bacteria</taxon>
        <taxon>Pseudomonadati</taxon>
        <taxon>Pseudomonadota</taxon>
        <taxon>Alphaproteobacteria</taxon>
        <taxon>Hyphomicrobiales</taxon>
        <taxon>Phyllobacteriaceae</taxon>
        <taxon>Mesorhizobium</taxon>
    </lineage>
</organism>
<dbReference type="Proteomes" id="UP000012062">
    <property type="component" value="Unassembled WGS sequence"/>
</dbReference>
<dbReference type="EMBL" id="CAUM01000083">
    <property type="protein sequence ID" value="CCV05971.1"/>
    <property type="molecule type" value="Genomic_DNA"/>
</dbReference>
<dbReference type="InterPro" id="IPR035919">
    <property type="entry name" value="EAL_sf"/>
</dbReference>
<name>M5F2E9_9HYPH</name>
<feature type="domain" description="EAL" evidence="2">
    <location>
        <begin position="1"/>
        <end position="228"/>
    </location>
</feature>
<dbReference type="SUPFAM" id="SSF141868">
    <property type="entry name" value="EAL domain-like"/>
    <property type="match status" value="1"/>
</dbReference>
<sequence length="234" mass="25355">MVKLAQRLLQFRALSGEIDSGLADVLNLGLGAGDLLPALKQFLDNLLVRGRRRCERLSIKRLQILAAKPFGKDLDGLAIIGILIGLGGAGAALRHSRSDAPPWRRRSGPKPRPDRRSCRIPTATDTRIALDDFGIGYSSLGYLRRFPVDKIKIDRSFIRDIDNRDTAAIVCTVIGLGAQLGITVTAEGVETEAQLEFLRKEGCVEAQGYLIGVPSKATDIARLLETSAAIRQSG</sequence>
<dbReference type="Gene3D" id="3.20.20.450">
    <property type="entry name" value="EAL domain"/>
    <property type="match status" value="1"/>
</dbReference>
<dbReference type="GO" id="GO:0071111">
    <property type="term" value="F:cyclic-guanylate-specific phosphodiesterase activity"/>
    <property type="evidence" value="ECO:0007669"/>
    <property type="project" value="InterPro"/>
</dbReference>
<proteinExistence type="predicted"/>
<evidence type="ECO:0000313" key="4">
    <source>
        <dbReference type="Proteomes" id="UP000012062"/>
    </source>
</evidence>
<accession>M5F2E9</accession>